<evidence type="ECO:0000256" key="1">
    <source>
        <dbReference type="SAM" id="Phobius"/>
    </source>
</evidence>
<proteinExistence type="predicted"/>
<accession>A0A381W653</accession>
<keyword evidence="1" id="KW-0472">Membrane</keyword>
<organism evidence="3">
    <name type="scientific">marine metagenome</name>
    <dbReference type="NCBI Taxonomy" id="408172"/>
    <lineage>
        <taxon>unclassified sequences</taxon>
        <taxon>metagenomes</taxon>
        <taxon>ecological metagenomes</taxon>
    </lineage>
</organism>
<sequence>MKYTLLLIASYILIVIMTRNFWKFNIKKLNLKKNLIVVSTETSLVDSIILARVAFQLQGKFERVFGITKKETWYLKPLSQFLIFVDRDKKLNQVQKIIQKITKSPEPFILFIFPEGTTKKTTRWRTGFHYIAKETNADICIIGIDHKFNNVNIDTIFTPSNDVNENINFIKKRLRRYTLSVPEYSNLS</sequence>
<keyword evidence="1" id="KW-0812">Transmembrane</keyword>
<dbReference type="InterPro" id="IPR002123">
    <property type="entry name" value="Plipid/glycerol_acylTrfase"/>
</dbReference>
<dbReference type="AlphaFoldDB" id="A0A381W653"/>
<dbReference type="SMART" id="SM00563">
    <property type="entry name" value="PlsC"/>
    <property type="match status" value="1"/>
</dbReference>
<protein>
    <recommendedName>
        <fullName evidence="2">Phospholipid/glycerol acyltransferase domain-containing protein</fullName>
    </recommendedName>
</protein>
<dbReference type="EMBL" id="UINC01010682">
    <property type="protein sequence ID" value="SVA47428.1"/>
    <property type="molecule type" value="Genomic_DNA"/>
</dbReference>
<reference evidence="3" key="1">
    <citation type="submission" date="2018-05" db="EMBL/GenBank/DDBJ databases">
        <authorList>
            <person name="Lanie J.A."/>
            <person name="Ng W.-L."/>
            <person name="Kazmierczak K.M."/>
            <person name="Andrzejewski T.M."/>
            <person name="Davidsen T.M."/>
            <person name="Wayne K.J."/>
            <person name="Tettelin H."/>
            <person name="Glass J.I."/>
            <person name="Rusch D."/>
            <person name="Podicherti R."/>
            <person name="Tsui H.-C.T."/>
            <person name="Winkler M.E."/>
        </authorList>
    </citation>
    <scope>NUCLEOTIDE SEQUENCE</scope>
</reference>
<feature type="domain" description="Phospholipid/glycerol acyltransferase" evidence="2">
    <location>
        <begin position="35"/>
        <end position="147"/>
    </location>
</feature>
<name>A0A381W653_9ZZZZ</name>
<keyword evidence="1" id="KW-1133">Transmembrane helix</keyword>
<dbReference type="Pfam" id="PF01553">
    <property type="entry name" value="Acyltransferase"/>
    <property type="match status" value="1"/>
</dbReference>
<dbReference type="GO" id="GO:0016746">
    <property type="term" value="F:acyltransferase activity"/>
    <property type="evidence" value="ECO:0007669"/>
    <property type="project" value="InterPro"/>
</dbReference>
<gene>
    <name evidence="3" type="ORF">METZ01_LOCUS100282</name>
</gene>
<evidence type="ECO:0000259" key="2">
    <source>
        <dbReference type="SMART" id="SM00563"/>
    </source>
</evidence>
<dbReference type="SUPFAM" id="SSF69593">
    <property type="entry name" value="Glycerol-3-phosphate (1)-acyltransferase"/>
    <property type="match status" value="1"/>
</dbReference>
<feature type="transmembrane region" description="Helical" evidence="1">
    <location>
        <begin position="6"/>
        <end position="22"/>
    </location>
</feature>
<evidence type="ECO:0000313" key="3">
    <source>
        <dbReference type="EMBL" id="SVA47428.1"/>
    </source>
</evidence>